<organism evidence="8 9">
    <name type="scientific">Glarea lozoyensis (strain ATCC 20868 / MF5171)</name>
    <dbReference type="NCBI Taxonomy" id="1116229"/>
    <lineage>
        <taxon>Eukaryota</taxon>
        <taxon>Fungi</taxon>
        <taxon>Dikarya</taxon>
        <taxon>Ascomycota</taxon>
        <taxon>Pezizomycotina</taxon>
        <taxon>Leotiomycetes</taxon>
        <taxon>Helotiales</taxon>
        <taxon>Helotiaceae</taxon>
        <taxon>Glarea</taxon>
    </lineage>
</organism>
<dbReference type="AlphaFoldDB" id="S3CYX2"/>
<keyword evidence="9" id="KW-1185">Reference proteome</keyword>
<dbReference type="PROSITE" id="PS00086">
    <property type="entry name" value="CYTOCHROME_P450"/>
    <property type="match status" value="1"/>
</dbReference>
<name>S3CYX2_GLAL2</name>
<evidence type="ECO:0000256" key="5">
    <source>
        <dbReference type="PIRSR" id="PIRSR602403-1"/>
    </source>
</evidence>
<keyword evidence="7" id="KW-1133">Transmembrane helix</keyword>
<dbReference type="RefSeq" id="XP_008082821.1">
    <property type="nucleotide sequence ID" value="XM_008084630.1"/>
</dbReference>
<keyword evidence="7" id="KW-0812">Transmembrane</keyword>
<gene>
    <name evidence="8" type="ORF">GLAREA_12867</name>
</gene>
<keyword evidence="6" id="KW-0560">Oxidoreductase</keyword>
<evidence type="ECO:0000256" key="2">
    <source>
        <dbReference type="ARBA" id="ARBA00010617"/>
    </source>
</evidence>
<dbReference type="GO" id="GO:0004497">
    <property type="term" value="F:monooxygenase activity"/>
    <property type="evidence" value="ECO:0007669"/>
    <property type="project" value="UniProtKB-KW"/>
</dbReference>
<evidence type="ECO:0000256" key="6">
    <source>
        <dbReference type="RuleBase" id="RU000461"/>
    </source>
</evidence>
<evidence type="ECO:0000256" key="4">
    <source>
        <dbReference type="ARBA" id="ARBA00023004"/>
    </source>
</evidence>
<keyword evidence="4 5" id="KW-0408">Iron</keyword>
<sequence length="505" mass="56751">MMPTSNSITYQLVAWLAAVAVVCYLLNNIWNITTQASSLSAIPNAHFSAPYSRLWLLYLKATETEHHARERAHRRLGPIIQIAPKELSVNCIENGVKTIYSGGFEKGEWYKGFVNYGKSFLFGIGPNKLHAERKRMLFPMFSNSYVQTSSEVTKILDTILLERLIPQMKMWALNQSVVDIHRENKAAMMDITTAYLFGLGNQTNFLLDPKEKNKLTLFEQAVSALFWMTELPTLVKLCYLLRIPLLSTEVLTSFQSIETMVAEVCDRTKQSLLETKKPHTSLYAQLQEKLEPTLAGPDLDPSVAAEMMDNIQAGHEGPAITVTYVMCELSRNFEVLSRLRLELSSLDAHPTAQDIESLPFLDAVLLETLRRYPAALGPFPRNVPLKGSNLGGFDIPGGTIVSASIYCLHNNSAVFPNPERWLPDRWIAASAEQRKSMNKWLWAFGTGSRMCIGSHLAIRMMKTFIVAVYSEFDTVIVPETSFKQTYGLIGAPVDNKVMLGIRKQM</sequence>
<dbReference type="Pfam" id="PF00067">
    <property type="entry name" value="p450"/>
    <property type="match status" value="1"/>
</dbReference>
<dbReference type="InterPro" id="IPR050121">
    <property type="entry name" value="Cytochrome_P450_monoxygenase"/>
</dbReference>
<dbReference type="eggNOG" id="KOG0158">
    <property type="taxonomic scope" value="Eukaryota"/>
</dbReference>
<keyword evidence="7" id="KW-0472">Membrane</keyword>
<comment type="cofactor">
    <cofactor evidence="1 5">
        <name>heme</name>
        <dbReference type="ChEBI" id="CHEBI:30413"/>
    </cofactor>
</comment>
<dbReference type="PANTHER" id="PTHR24305:SF166">
    <property type="entry name" value="CYTOCHROME P450 12A4, MITOCHONDRIAL-RELATED"/>
    <property type="match status" value="1"/>
</dbReference>
<dbReference type="PRINTS" id="PR00465">
    <property type="entry name" value="EP450IV"/>
</dbReference>
<dbReference type="SUPFAM" id="SSF48264">
    <property type="entry name" value="Cytochrome P450"/>
    <property type="match status" value="1"/>
</dbReference>
<dbReference type="GO" id="GO:0016705">
    <property type="term" value="F:oxidoreductase activity, acting on paired donors, with incorporation or reduction of molecular oxygen"/>
    <property type="evidence" value="ECO:0007669"/>
    <property type="project" value="InterPro"/>
</dbReference>
<comment type="similarity">
    <text evidence="2 6">Belongs to the cytochrome P450 family.</text>
</comment>
<keyword evidence="5 6" id="KW-0349">Heme</keyword>
<dbReference type="InterPro" id="IPR001128">
    <property type="entry name" value="Cyt_P450"/>
</dbReference>
<dbReference type="PRINTS" id="PR00385">
    <property type="entry name" value="P450"/>
</dbReference>
<evidence type="ECO:0000256" key="3">
    <source>
        <dbReference type="ARBA" id="ARBA00022723"/>
    </source>
</evidence>
<feature type="binding site" description="axial binding residue" evidence="5">
    <location>
        <position position="451"/>
    </location>
    <ligand>
        <name>heme</name>
        <dbReference type="ChEBI" id="CHEBI:30413"/>
    </ligand>
    <ligandPart>
        <name>Fe</name>
        <dbReference type="ChEBI" id="CHEBI:18248"/>
    </ligandPart>
</feature>
<keyword evidence="3 5" id="KW-0479">Metal-binding</keyword>
<dbReference type="Gene3D" id="1.10.630.10">
    <property type="entry name" value="Cytochrome P450"/>
    <property type="match status" value="1"/>
</dbReference>
<reference evidence="8 9" key="1">
    <citation type="journal article" date="2013" name="BMC Genomics">
        <title>Genomics-driven discovery of the pneumocandin biosynthetic gene cluster in the fungus Glarea lozoyensis.</title>
        <authorList>
            <person name="Chen L."/>
            <person name="Yue Q."/>
            <person name="Zhang X."/>
            <person name="Xiang M."/>
            <person name="Wang C."/>
            <person name="Li S."/>
            <person name="Che Y."/>
            <person name="Ortiz-Lopez F.J."/>
            <person name="Bills G.F."/>
            <person name="Liu X."/>
            <person name="An Z."/>
        </authorList>
    </citation>
    <scope>NUCLEOTIDE SEQUENCE [LARGE SCALE GENOMIC DNA]</scope>
    <source>
        <strain evidence="9">ATCC 20868 / MF5171</strain>
    </source>
</reference>
<evidence type="ECO:0000313" key="9">
    <source>
        <dbReference type="Proteomes" id="UP000016922"/>
    </source>
</evidence>
<evidence type="ECO:0000256" key="7">
    <source>
        <dbReference type="SAM" id="Phobius"/>
    </source>
</evidence>
<dbReference type="GO" id="GO:0020037">
    <property type="term" value="F:heme binding"/>
    <property type="evidence" value="ECO:0007669"/>
    <property type="project" value="InterPro"/>
</dbReference>
<dbReference type="PANTHER" id="PTHR24305">
    <property type="entry name" value="CYTOCHROME P450"/>
    <property type="match status" value="1"/>
</dbReference>
<dbReference type="GO" id="GO:0005506">
    <property type="term" value="F:iron ion binding"/>
    <property type="evidence" value="ECO:0007669"/>
    <property type="project" value="InterPro"/>
</dbReference>
<keyword evidence="6" id="KW-0503">Monooxygenase</keyword>
<proteinExistence type="inferred from homology"/>
<dbReference type="GeneID" id="19471907"/>
<dbReference type="OrthoDB" id="1470350at2759"/>
<dbReference type="EMBL" id="KE145365">
    <property type="protein sequence ID" value="EPE30144.1"/>
    <property type="molecule type" value="Genomic_DNA"/>
</dbReference>
<evidence type="ECO:0000313" key="8">
    <source>
        <dbReference type="EMBL" id="EPE30144.1"/>
    </source>
</evidence>
<dbReference type="InterPro" id="IPR002403">
    <property type="entry name" value="Cyt_P450_E_grp-IV"/>
</dbReference>
<dbReference type="InterPro" id="IPR036396">
    <property type="entry name" value="Cyt_P450_sf"/>
</dbReference>
<dbReference type="STRING" id="1116229.S3CYX2"/>
<dbReference type="InterPro" id="IPR017972">
    <property type="entry name" value="Cyt_P450_CS"/>
</dbReference>
<feature type="transmembrane region" description="Helical" evidence="7">
    <location>
        <begin position="12"/>
        <end position="30"/>
    </location>
</feature>
<accession>S3CYX2</accession>
<dbReference type="KEGG" id="glz:GLAREA_12867"/>
<dbReference type="OMA" id="AWALHFN"/>
<dbReference type="HOGENOM" id="CLU_001570_14_2_1"/>
<protein>
    <submittedName>
        <fullName evidence="8">Cytochrome P450</fullName>
    </submittedName>
</protein>
<dbReference type="Proteomes" id="UP000016922">
    <property type="component" value="Unassembled WGS sequence"/>
</dbReference>
<evidence type="ECO:0000256" key="1">
    <source>
        <dbReference type="ARBA" id="ARBA00001971"/>
    </source>
</evidence>